<evidence type="ECO:0000313" key="4">
    <source>
        <dbReference type="Proteomes" id="UP001501195"/>
    </source>
</evidence>
<dbReference type="Pfam" id="PF00989">
    <property type="entry name" value="PAS"/>
    <property type="match status" value="1"/>
</dbReference>
<dbReference type="NCBIfam" id="TIGR00229">
    <property type="entry name" value="sensory_box"/>
    <property type="match status" value="1"/>
</dbReference>
<reference evidence="4" key="1">
    <citation type="journal article" date="2019" name="Int. J. Syst. Evol. Microbiol.">
        <title>The Global Catalogue of Microorganisms (GCM) 10K type strain sequencing project: providing services to taxonomists for standard genome sequencing and annotation.</title>
        <authorList>
            <consortium name="The Broad Institute Genomics Platform"/>
            <consortium name="The Broad Institute Genome Sequencing Center for Infectious Disease"/>
            <person name="Wu L."/>
            <person name="Ma J."/>
        </authorList>
    </citation>
    <scope>NUCLEOTIDE SEQUENCE [LARGE SCALE GENOMIC DNA]</scope>
    <source>
        <strain evidence="4">JCM 18126</strain>
    </source>
</reference>
<accession>A0ABP9HSH5</accession>
<dbReference type="Gene3D" id="3.30.450.20">
    <property type="entry name" value="PAS domain"/>
    <property type="match status" value="1"/>
</dbReference>
<dbReference type="InterPro" id="IPR035965">
    <property type="entry name" value="PAS-like_dom_sf"/>
</dbReference>
<feature type="region of interest" description="Disordered" evidence="1">
    <location>
        <begin position="1"/>
        <end position="21"/>
    </location>
</feature>
<evidence type="ECO:0000256" key="1">
    <source>
        <dbReference type="SAM" id="MobiDB-lite"/>
    </source>
</evidence>
<comment type="caution">
    <text evidence="3">The sequence shown here is derived from an EMBL/GenBank/DDBJ whole genome shotgun (WGS) entry which is preliminary data.</text>
</comment>
<proteinExistence type="predicted"/>
<name>A0ABP9HSH5_9ACTN</name>
<feature type="compositionally biased region" description="Polar residues" evidence="1">
    <location>
        <begin position="1"/>
        <end position="12"/>
    </location>
</feature>
<keyword evidence="4" id="KW-1185">Reference proteome</keyword>
<dbReference type="Proteomes" id="UP001501195">
    <property type="component" value="Unassembled WGS sequence"/>
</dbReference>
<dbReference type="SUPFAM" id="SSF55785">
    <property type="entry name" value="PYP-like sensor domain (PAS domain)"/>
    <property type="match status" value="1"/>
</dbReference>
<protein>
    <submittedName>
        <fullName evidence="3">PAS domain-containing protein</fullName>
    </submittedName>
</protein>
<gene>
    <name evidence="3" type="ORF">GCM10023225_17780</name>
</gene>
<feature type="domain" description="PAS" evidence="2">
    <location>
        <begin position="38"/>
        <end position="64"/>
    </location>
</feature>
<evidence type="ECO:0000259" key="2">
    <source>
        <dbReference type="PROSITE" id="PS50112"/>
    </source>
</evidence>
<dbReference type="InterPro" id="IPR013767">
    <property type="entry name" value="PAS_fold"/>
</dbReference>
<dbReference type="InterPro" id="IPR000014">
    <property type="entry name" value="PAS"/>
</dbReference>
<dbReference type="RefSeq" id="WP_345712120.1">
    <property type="nucleotide sequence ID" value="NZ_BAABIL010000240.1"/>
</dbReference>
<dbReference type="PROSITE" id="PS50112">
    <property type="entry name" value="PAS"/>
    <property type="match status" value="1"/>
</dbReference>
<organism evidence="3 4">
    <name type="scientific">Kineococcus glutinatus</name>
    <dbReference type="NCBI Taxonomy" id="1070872"/>
    <lineage>
        <taxon>Bacteria</taxon>
        <taxon>Bacillati</taxon>
        <taxon>Actinomycetota</taxon>
        <taxon>Actinomycetes</taxon>
        <taxon>Kineosporiales</taxon>
        <taxon>Kineosporiaceae</taxon>
        <taxon>Kineococcus</taxon>
    </lineage>
</organism>
<sequence length="192" mass="20813">MSTTAASRSSAGQGRREIRPTGVERTFGADELIVSKTDTRGVITYANDVFCRISGYSAEQVLGQPHNLIRHPGMPRAVFALLWSELGAGREVFAYIDNLAADGASYWVLAHVTPSRDAGGRVVGYHSNRRKPHPAGIAAVKPLYERLLAEERRHPGAKAATAAGSALLAELLAERGRGYEEFIWSVIPEELS</sequence>
<dbReference type="CDD" id="cd00130">
    <property type="entry name" value="PAS"/>
    <property type="match status" value="1"/>
</dbReference>
<dbReference type="EMBL" id="BAABIL010000240">
    <property type="protein sequence ID" value="GAA4977572.1"/>
    <property type="molecule type" value="Genomic_DNA"/>
</dbReference>
<evidence type="ECO:0000313" key="3">
    <source>
        <dbReference type="EMBL" id="GAA4977572.1"/>
    </source>
</evidence>